<protein>
    <recommendedName>
        <fullName evidence="2">Transcription regulator PadR N-terminal domain-containing protein</fullName>
    </recommendedName>
</protein>
<dbReference type="AlphaFoldDB" id="A0A4P2QB37"/>
<dbReference type="Proteomes" id="UP000295781">
    <property type="component" value="Chromosome"/>
</dbReference>
<gene>
    <name evidence="3" type="ORF">SOCEGT47_074740</name>
</gene>
<keyword evidence="1" id="KW-0175">Coiled coil</keyword>
<dbReference type="OrthoDB" id="9814826at2"/>
<reference evidence="3 4" key="1">
    <citation type="submission" date="2015-09" db="EMBL/GenBank/DDBJ databases">
        <title>Sorangium comparison.</title>
        <authorList>
            <person name="Zaburannyi N."/>
            <person name="Bunk B."/>
            <person name="Overmann J."/>
            <person name="Mueller R."/>
        </authorList>
    </citation>
    <scope>NUCLEOTIDE SEQUENCE [LARGE SCALE GENOMIC DNA]</scope>
    <source>
        <strain evidence="3 4">So ceGT47</strain>
    </source>
</reference>
<dbReference type="InterPro" id="IPR005149">
    <property type="entry name" value="Tscrpt_reg_PadR_N"/>
</dbReference>
<proteinExistence type="predicted"/>
<dbReference type="PANTHER" id="PTHR43252:SF2">
    <property type="entry name" value="TRANSCRIPTION REGULATOR, PADR-LIKE FAMILY"/>
    <property type="match status" value="1"/>
</dbReference>
<accession>A0A4P2QB37</accession>
<dbReference type="Gene3D" id="1.10.10.10">
    <property type="entry name" value="Winged helix-like DNA-binding domain superfamily/Winged helix DNA-binding domain"/>
    <property type="match status" value="1"/>
</dbReference>
<organism evidence="3 4">
    <name type="scientific">Sorangium cellulosum</name>
    <name type="common">Polyangium cellulosum</name>
    <dbReference type="NCBI Taxonomy" id="56"/>
    <lineage>
        <taxon>Bacteria</taxon>
        <taxon>Pseudomonadati</taxon>
        <taxon>Myxococcota</taxon>
        <taxon>Polyangia</taxon>
        <taxon>Polyangiales</taxon>
        <taxon>Polyangiaceae</taxon>
        <taxon>Sorangium</taxon>
    </lineage>
</organism>
<evidence type="ECO:0000313" key="4">
    <source>
        <dbReference type="Proteomes" id="UP000295781"/>
    </source>
</evidence>
<name>A0A4P2QB37_SORCE</name>
<dbReference type="PANTHER" id="PTHR43252">
    <property type="entry name" value="TRANSCRIPTIONAL REGULATOR YQJI"/>
    <property type="match status" value="1"/>
</dbReference>
<dbReference type="InterPro" id="IPR036390">
    <property type="entry name" value="WH_DNA-bd_sf"/>
</dbReference>
<dbReference type="InterPro" id="IPR036388">
    <property type="entry name" value="WH-like_DNA-bd_sf"/>
</dbReference>
<feature type="domain" description="Transcription regulator PadR N-terminal" evidence="2">
    <location>
        <begin position="10"/>
        <end position="86"/>
    </location>
</feature>
<dbReference type="SUPFAM" id="SSF46785">
    <property type="entry name" value="Winged helix' DNA-binding domain"/>
    <property type="match status" value="1"/>
</dbReference>
<dbReference type="RefSeq" id="WP_129354816.1">
    <property type="nucleotide sequence ID" value="NZ_CP012670.1"/>
</dbReference>
<evidence type="ECO:0000256" key="1">
    <source>
        <dbReference type="SAM" id="Coils"/>
    </source>
</evidence>
<feature type="coiled-coil region" evidence="1">
    <location>
        <begin position="118"/>
        <end position="145"/>
    </location>
</feature>
<sequence>MSATIPDAVVLTLLMERPMHGYELIRELDLREVRDWAQISRPQVYYSLRKLANAGWIARTEDNNESGGPEREVYAVTETGERTLAEALDQEHWATEREVPRFVTWLALRHRASPKAMRKVITARRRFLQRELAKEEETLRAIQAEPAQVMDAAGLMVEFGIQRFKLELQWLDTVEQRLLGRSLVRSDRECAPSSSR</sequence>
<evidence type="ECO:0000259" key="2">
    <source>
        <dbReference type="Pfam" id="PF03551"/>
    </source>
</evidence>
<evidence type="ECO:0000313" key="3">
    <source>
        <dbReference type="EMBL" id="AUX26904.1"/>
    </source>
</evidence>
<dbReference type="EMBL" id="CP012670">
    <property type="protein sequence ID" value="AUX26904.1"/>
    <property type="molecule type" value="Genomic_DNA"/>
</dbReference>
<dbReference type="Pfam" id="PF03551">
    <property type="entry name" value="PadR"/>
    <property type="match status" value="1"/>
</dbReference>